<evidence type="ECO:0008006" key="4">
    <source>
        <dbReference type="Google" id="ProtNLM"/>
    </source>
</evidence>
<sequence>MKIYKAYIVWFTVILLLPAFHVKAASNPYTIVEVTGPQGKQLDYAPLLHIARKQGLPASAVYGWGNHLIVYGKHLNSASIQKSARAAYPSCQITVYSNPFYDFDRRLRCGGKSIAKQWDNIILTANLVADEHLQQEYIDYHATQFKNWPEVSKGFCNAGFQQLLVFRNGRRLMLVISIPKGKKLEELNPKTIENNPRVNDWNRLMKKYQEGVPGTRKGEVWVFFKQVTDNSDIKRSL</sequence>
<dbReference type="PANTHER" id="PTHR43239">
    <property type="entry name" value="UPF0734 PROTEIN DDB_G0273871/DDB_G0273177"/>
    <property type="match status" value="1"/>
</dbReference>
<protein>
    <recommendedName>
        <fullName evidence="4">L-rhamnose mutarotase</fullName>
    </recommendedName>
</protein>
<dbReference type="Proteomes" id="UP000199705">
    <property type="component" value="Unassembled WGS sequence"/>
</dbReference>
<dbReference type="AlphaFoldDB" id="A0A1G7QS58"/>
<name>A0A1G7QS58_9SPHI</name>
<dbReference type="InterPro" id="IPR008000">
    <property type="entry name" value="Rham/fucose_mutarotase"/>
</dbReference>
<evidence type="ECO:0000313" key="3">
    <source>
        <dbReference type="Proteomes" id="UP000199705"/>
    </source>
</evidence>
<evidence type="ECO:0000256" key="1">
    <source>
        <dbReference type="SAM" id="SignalP"/>
    </source>
</evidence>
<organism evidence="2 3">
    <name type="scientific">Mucilaginibacter gossypii</name>
    <dbReference type="NCBI Taxonomy" id="551996"/>
    <lineage>
        <taxon>Bacteria</taxon>
        <taxon>Pseudomonadati</taxon>
        <taxon>Bacteroidota</taxon>
        <taxon>Sphingobacteriia</taxon>
        <taxon>Sphingobacteriales</taxon>
        <taxon>Sphingobacteriaceae</taxon>
        <taxon>Mucilaginibacter</taxon>
    </lineage>
</organism>
<feature type="signal peptide" evidence="1">
    <location>
        <begin position="1"/>
        <end position="24"/>
    </location>
</feature>
<dbReference type="Pfam" id="PF05336">
    <property type="entry name" value="rhaM"/>
    <property type="match status" value="1"/>
</dbReference>
<dbReference type="SUPFAM" id="SSF54909">
    <property type="entry name" value="Dimeric alpha+beta barrel"/>
    <property type="match status" value="1"/>
</dbReference>
<evidence type="ECO:0000313" key="2">
    <source>
        <dbReference type="EMBL" id="SDG01371.1"/>
    </source>
</evidence>
<keyword evidence="3" id="KW-1185">Reference proteome</keyword>
<dbReference type="EMBL" id="FNCG01000002">
    <property type="protein sequence ID" value="SDG01371.1"/>
    <property type="molecule type" value="Genomic_DNA"/>
</dbReference>
<dbReference type="InterPro" id="IPR011008">
    <property type="entry name" value="Dimeric_a/b-barrel"/>
</dbReference>
<dbReference type="STRING" id="551996.SAMN05192573_10214"/>
<dbReference type="RefSeq" id="WP_091162956.1">
    <property type="nucleotide sequence ID" value="NZ_FNCG01000002.1"/>
</dbReference>
<proteinExistence type="predicted"/>
<accession>A0A1G7QS58</accession>
<gene>
    <name evidence="2" type="ORF">SAMN05192573_10214</name>
</gene>
<reference evidence="3" key="1">
    <citation type="submission" date="2016-10" db="EMBL/GenBank/DDBJ databases">
        <authorList>
            <person name="Varghese N."/>
            <person name="Submissions S."/>
        </authorList>
    </citation>
    <scope>NUCLEOTIDE SEQUENCE [LARGE SCALE GENOMIC DNA]</scope>
    <source>
        <strain evidence="3">Gh-67</strain>
    </source>
</reference>
<dbReference type="Gene3D" id="3.30.70.100">
    <property type="match status" value="1"/>
</dbReference>
<dbReference type="InterPro" id="IPR052996">
    <property type="entry name" value="Carb_Metab_Mutarotase"/>
</dbReference>
<feature type="chain" id="PRO_5011568887" description="L-rhamnose mutarotase" evidence="1">
    <location>
        <begin position="25"/>
        <end position="237"/>
    </location>
</feature>
<dbReference type="PANTHER" id="PTHR43239:SF1">
    <property type="entry name" value="UPF0734 PROTEIN DDB_G0273871_DDB_G0273177"/>
    <property type="match status" value="1"/>
</dbReference>
<dbReference type="GO" id="GO:0016857">
    <property type="term" value="F:racemase and epimerase activity, acting on carbohydrates and derivatives"/>
    <property type="evidence" value="ECO:0007669"/>
    <property type="project" value="InterPro"/>
</dbReference>
<keyword evidence="1" id="KW-0732">Signal</keyword>